<reference evidence="2" key="1">
    <citation type="journal article" date="2020" name="Nature">
        <title>Giant virus diversity and host interactions through global metagenomics.</title>
        <authorList>
            <person name="Schulz F."/>
            <person name="Roux S."/>
            <person name="Paez-Espino D."/>
            <person name="Jungbluth S."/>
            <person name="Walsh D.A."/>
            <person name="Denef V.J."/>
            <person name="McMahon K.D."/>
            <person name="Konstantinidis K.T."/>
            <person name="Eloe-Fadrosh E.A."/>
            <person name="Kyrpides N.C."/>
            <person name="Woyke T."/>
        </authorList>
    </citation>
    <scope>NUCLEOTIDE SEQUENCE</scope>
    <source>
        <strain evidence="2">GVMAG-M-3300020727-4</strain>
    </source>
</reference>
<dbReference type="EMBL" id="MN739405">
    <property type="protein sequence ID" value="QHT03075.1"/>
    <property type="molecule type" value="Genomic_DNA"/>
</dbReference>
<evidence type="ECO:0000256" key="1">
    <source>
        <dbReference type="SAM" id="Phobius"/>
    </source>
</evidence>
<proteinExistence type="predicted"/>
<sequence length="178" mass="21025">MSDFYILIILILILIAIVYIFVEKYTFLSTENNLTLSSNTDLFNKDLFIKYSSIKNKLSSDDDYVKLFLMLKHIDKTIYTSVIDSIVIDSNQIIQLIINDIRKTKLKFDFKKLKNIYIIIKIKEQINDLNSSYAKIIMFYDGLIYNKDKFSFTENDFSGNTIVYKLNLNNKLFSHYLQ</sequence>
<keyword evidence="1" id="KW-0472">Membrane</keyword>
<feature type="transmembrane region" description="Helical" evidence="1">
    <location>
        <begin position="6"/>
        <end position="22"/>
    </location>
</feature>
<keyword evidence="1" id="KW-0812">Transmembrane</keyword>
<name>A0A6C0CHP3_9ZZZZ</name>
<accession>A0A6C0CHP3</accession>
<evidence type="ECO:0000313" key="2">
    <source>
        <dbReference type="EMBL" id="QHT03075.1"/>
    </source>
</evidence>
<keyword evidence="1" id="KW-1133">Transmembrane helix</keyword>
<dbReference type="AlphaFoldDB" id="A0A6C0CHP3"/>
<organism evidence="2">
    <name type="scientific">viral metagenome</name>
    <dbReference type="NCBI Taxonomy" id="1070528"/>
    <lineage>
        <taxon>unclassified sequences</taxon>
        <taxon>metagenomes</taxon>
        <taxon>organismal metagenomes</taxon>
    </lineage>
</organism>
<protein>
    <submittedName>
        <fullName evidence="2">Uncharacterized protein</fullName>
    </submittedName>
</protein>